<name>A0A815GSS8_9BILA</name>
<evidence type="ECO:0000313" key="1">
    <source>
        <dbReference type="EMBL" id="CAF1344231.1"/>
    </source>
</evidence>
<sequence>MAETILKLTTVNSQSMQRLAYNILALVMKAHEKQAYLCDDYRTQLIDTLKALLQHDQIKEEFIKQDG</sequence>
<evidence type="ECO:0000313" key="2">
    <source>
        <dbReference type="Proteomes" id="UP000663855"/>
    </source>
</evidence>
<gene>
    <name evidence="1" type="ORF">CJN711_LOCUS19086</name>
</gene>
<reference evidence="1" key="1">
    <citation type="submission" date="2021-02" db="EMBL/GenBank/DDBJ databases">
        <authorList>
            <person name="Nowell W R."/>
        </authorList>
    </citation>
    <scope>NUCLEOTIDE SEQUENCE</scope>
</reference>
<organism evidence="1 2">
    <name type="scientific">Rotaria magnacalcarata</name>
    <dbReference type="NCBI Taxonomy" id="392030"/>
    <lineage>
        <taxon>Eukaryota</taxon>
        <taxon>Metazoa</taxon>
        <taxon>Spiralia</taxon>
        <taxon>Gnathifera</taxon>
        <taxon>Rotifera</taxon>
        <taxon>Eurotatoria</taxon>
        <taxon>Bdelloidea</taxon>
        <taxon>Philodinida</taxon>
        <taxon>Philodinidae</taxon>
        <taxon>Rotaria</taxon>
    </lineage>
</organism>
<dbReference type="EMBL" id="CAJNOV010008941">
    <property type="protein sequence ID" value="CAF1344231.1"/>
    <property type="molecule type" value="Genomic_DNA"/>
</dbReference>
<accession>A0A815GSS8</accession>
<protein>
    <submittedName>
        <fullName evidence="1">Uncharacterized protein</fullName>
    </submittedName>
</protein>
<proteinExistence type="predicted"/>
<dbReference type="Proteomes" id="UP000663855">
    <property type="component" value="Unassembled WGS sequence"/>
</dbReference>
<comment type="caution">
    <text evidence="1">The sequence shown here is derived from an EMBL/GenBank/DDBJ whole genome shotgun (WGS) entry which is preliminary data.</text>
</comment>
<dbReference type="AlphaFoldDB" id="A0A815GSS8"/>